<protein>
    <recommendedName>
        <fullName evidence="1">DUF4261 domain-containing protein</fullName>
    </recommendedName>
</protein>
<dbReference type="HOGENOM" id="CLU_056940_0_0_9"/>
<evidence type="ECO:0000313" key="2">
    <source>
        <dbReference type="EMBL" id="AGF54761.1"/>
    </source>
</evidence>
<gene>
    <name evidence="2" type="ORF">Cspa_c09850</name>
</gene>
<organism evidence="2 3">
    <name type="scientific">Clostridium saccharoperbutylacetonicum N1-4(HMT)</name>
    <dbReference type="NCBI Taxonomy" id="931276"/>
    <lineage>
        <taxon>Bacteria</taxon>
        <taxon>Bacillati</taxon>
        <taxon>Bacillota</taxon>
        <taxon>Clostridia</taxon>
        <taxon>Eubacteriales</taxon>
        <taxon>Clostridiaceae</taxon>
        <taxon>Clostridium</taxon>
    </lineage>
</organism>
<dbReference type="RefSeq" id="WP_015391086.1">
    <property type="nucleotide sequence ID" value="NC_020291.1"/>
</dbReference>
<dbReference type="EMBL" id="CP004121">
    <property type="protein sequence ID" value="AGF54761.1"/>
    <property type="molecule type" value="Genomic_DNA"/>
</dbReference>
<dbReference type="OrthoDB" id="277550at2"/>
<name>M1MIV5_9CLOT</name>
<dbReference type="KEGG" id="csr:Cspa_c09850"/>
<dbReference type="Pfam" id="PF14080">
    <property type="entry name" value="DUF4261"/>
    <property type="match status" value="1"/>
</dbReference>
<dbReference type="STRING" id="36745.CLSAP_10280"/>
<feature type="domain" description="DUF4261" evidence="1">
    <location>
        <begin position="202"/>
        <end position="278"/>
    </location>
</feature>
<proteinExistence type="predicted"/>
<dbReference type="AlphaFoldDB" id="M1MIV5"/>
<dbReference type="eggNOG" id="ENOG502Z7PZ">
    <property type="taxonomic scope" value="Bacteria"/>
</dbReference>
<dbReference type="Proteomes" id="UP000011728">
    <property type="component" value="Chromosome"/>
</dbReference>
<evidence type="ECO:0000313" key="3">
    <source>
        <dbReference type="Proteomes" id="UP000011728"/>
    </source>
</evidence>
<evidence type="ECO:0000259" key="1">
    <source>
        <dbReference type="Pfam" id="PF14080"/>
    </source>
</evidence>
<keyword evidence="3" id="KW-1185">Reference proteome</keyword>
<dbReference type="InterPro" id="IPR025357">
    <property type="entry name" value="DUF4261"/>
</dbReference>
<dbReference type="PATRIC" id="fig|931276.5.peg.941"/>
<accession>M1MIV5</accession>
<reference evidence="2 3" key="1">
    <citation type="submission" date="2013-02" db="EMBL/GenBank/DDBJ databases">
        <title>Genome sequence of Clostridium saccharoperbutylacetonicum N1-4(HMT).</title>
        <authorList>
            <person name="Poehlein A."/>
            <person name="Daniel R."/>
        </authorList>
    </citation>
    <scope>NUCLEOTIDE SEQUENCE [LARGE SCALE GENOMIC DNA]</scope>
    <source>
        <strain evidence="3">N1-4(HMT)</strain>
    </source>
</reference>
<sequence>MNKFEVNDEGKLEDEPDTFVAMYGVELWMEEQPIILEDNLLKNLKKYCGKIEIISKQETSITFGFLEYIMEYKNASLPVAITISLCDEDLQNEKLKRSLEQSWNYDNKKELIAKCKYNVLVTDTMAVGLDYAKRIELFQKALYSIVELIQCEGINYYISEQVISREDYLKNNPLDDDYDPLFGILNVRLFNIEGNEKEYLMDTLGLSAIGLYDLQCHFKNLDPNEIANILYSYGYYIFDKGDAVADIKIIQGISENDEWECQHEISIAEPRRVVLDINPGEEFSTENREQII</sequence>